<comment type="caution">
    <text evidence="1">The sequence shown here is derived from an EMBL/GenBank/DDBJ whole genome shotgun (WGS) entry which is preliminary data.</text>
</comment>
<sequence length="59" mass="6775">MAYILIDDMQIPAVKYEEKEAAKEAAADKEVVVQDNNNKFWVIDEESYAKIESFGYTIV</sequence>
<name>A0A419UU18_9BACL</name>
<gene>
    <name evidence="1" type="ORF">ATL39_3397</name>
</gene>
<dbReference type="Proteomes" id="UP000285120">
    <property type="component" value="Unassembled WGS sequence"/>
</dbReference>
<protein>
    <submittedName>
        <fullName evidence="1">Uncharacterized protein</fullName>
    </submittedName>
</protein>
<keyword evidence="2" id="KW-1185">Reference proteome</keyword>
<organism evidence="1 2">
    <name type="scientific">Sinobaca qinghaiensis</name>
    <dbReference type="NCBI Taxonomy" id="342944"/>
    <lineage>
        <taxon>Bacteria</taxon>
        <taxon>Bacillati</taxon>
        <taxon>Bacillota</taxon>
        <taxon>Bacilli</taxon>
        <taxon>Bacillales</taxon>
        <taxon>Sporolactobacillaceae</taxon>
        <taxon>Sinobaca</taxon>
    </lineage>
</organism>
<accession>A0A419UU18</accession>
<dbReference type="RefSeq" id="WP_120194522.1">
    <property type="nucleotide sequence ID" value="NZ_RAPK01000013.1"/>
</dbReference>
<evidence type="ECO:0000313" key="2">
    <source>
        <dbReference type="Proteomes" id="UP000285120"/>
    </source>
</evidence>
<proteinExistence type="predicted"/>
<evidence type="ECO:0000313" key="1">
    <source>
        <dbReference type="EMBL" id="RKD68123.1"/>
    </source>
</evidence>
<reference evidence="1 2" key="1">
    <citation type="submission" date="2018-09" db="EMBL/GenBank/DDBJ databases">
        <title>Genomic Encyclopedia of Archaeal and Bacterial Type Strains, Phase II (KMG-II): from individual species to whole genera.</title>
        <authorList>
            <person name="Goeker M."/>
        </authorList>
    </citation>
    <scope>NUCLEOTIDE SEQUENCE [LARGE SCALE GENOMIC DNA]</scope>
    <source>
        <strain evidence="1 2">DSM 17008</strain>
    </source>
</reference>
<dbReference type="AlphaFoldDB" id="A0A419UU18"/>
<dbReference type="EMBL" id="RAPK01000013">
    <property type="protein sequence ID" value="RKD68123.1"/>
    <property type="molecule type" value="Genomic_DNA"/>
</dbReference>